<keyword evidence="1" id="KW-0812">Transmembrane</keyword>
<protein>
    <submittedName>
        <fullName evidence="2">Uncharacterized protein</fullName>
    </submittedName>
</protein>
<proteinExistence type="predicted"/>
<reference evidence="2 3" key="1">
    <citation type="submission" date="2019-04" db="EMBL/GenBank/DDBJ databases">
        <title>Friends and foes A comparative genomics studyof 23 Aspergillus species from section Flavi.</title>
        <authorList>
            <consortium name="DOE Joint Genome Institute"/>
            <person name="Kjaerbolling I."/>
            <person name="Vesth T."/>
            <person name="Frisvad J.C."/>
            <person name="Nybo J.L."/>
            <person name="Theobald S."/>
            <person name="Kildgaard S."/>
            <person name="Isbrandt T."/>
            <person name="Kuo A."/>
            <person name="Sato A."/>
            <person name="Lyhne E.K."/>
            <person name="Kogle M.E."/>
            <person name="Wiebenga A."/>
            <person name="Kun R.S."/>
            <person name="Lubbers R.J."/>
            <person name="Makela M.R."/>
            <person name="Barry K."/>
            <person name="Chovatia M."/>
            <person name="Clum A."/>
            <person name="Daum C."/>
            <person name="Haridas S."/>
            <person name="He G."/>
            <person name="LaButti K."/>
            <person name="Lipzen A."/>
            <person name="Mondo S."/>
            <person name="Riley R."/>
            <person name="Salamov A."/>
            <person name="Simmons B.A."/>
            <person name="Magnuson J.K."/>
            <person name="Henrissat B."/>
            <person name="Mortensen U.H."/>
            <person name="Larsen T.O."/>
            <person name="Devries R.P."/>
            <person name="Grigoriev I.V."/>
            <person name="Machida M."/>
            <person name="Baker S.E."/>
            <person name="Andersen M.R."/>
        </authorList>
    </citation>
    <scope>NUCLEOTIDE SEQUENCE [LARGE SCALE GENOMIC DNA]</scope>
    <source>
        <strain evidence="2 3">IBT 29228</strain>
    </source>
</reference>
<keyword evidence="1" id="KW-0472">Membrane</keyword>
<gene>
    <name evidence="2" type="ORF">BDV26DRAFT_302789</name>
</gene>
<feature type="transmembrane region" description="Helical" evidence="1">
    <location>
        <begin position="92"/>
        <end position="112"/>
    </location>
</feature>
<accession>A0A5N7ANI1</accession>
<dbReference type="EMBL" id="ML736429">
    <property type="protein sequence ID" value="KAE8371414.1"/>
    <property type="molecule type" value="Genomic_DNA"/>
</dbReference>
<organism evidence="2 3">
    <name type="scientific">Aspergillus bertholletiae</name>
    <dbReference type="NCBI Taxonomy" id="1226010"/>
    <lineage>
        <taxon>Eukaryota</taxon>
        <taxon>Fungi</taxon>
        <taxon>Dikarya</taxon>
        <taxon>Ascomycota</taxon>
        <taxon>Pezizomycotina</taxon>
        <taxon>Eurotiomycetes</taxon>
        <taxon>Eurotiomycetidae</taxon>
        <taxon>Eurotiales</taxon>
        <taxon>Aspergillaceae</taxon>
        <taxon>Aspergillus</taxon>
        <taxon>Aspergillus subgen. Circumdati</taxon>
    </lineage>
</organism>
<dbReference type="Proteomes" id="UP000326198">
    <property type="component" value="Unassembled WGS sequence"/>
</dbReference>
<keyword evidence="1" id="KW-1133">Transmembrane helix</keyword>
<dbReference type="OrthoDB" id="3254104at2759"/>
<sequence length="204" mass="23062">MQQGQVSTEPGLCRRNSGLAIETRYIQMLLELDYIPWFYNVFASAGHWVLLAGYLVIPGTFTSLQKSKALNESLENNNVGHAILKSIQNPPLLGISCFLLVLGSILMAWLAWERRNNYIWLISRLFIPTFLNALAGLITTLVNIYTAQSGDWSIMALLTVIATGLSMVSSLALIIIYKFVKLERVKQEHEIELNARFQRVLPHR</sequence>
<evidence type="ECO:0000256" key="1">
    <source>
        <dbReference type="SAM" id="Phobius"/>
    </source>
</evidence>
<feature type="transmembrane region" description="Helical" evidence="1">
    <location>
        <begin position="124"/>
        <end position="146"/>
    </location>
</feature>
<evidence type="ECO:0000313" key="2">
    <source>
        <dbReference type="EMBL" id="KAE8371414.1"/>
    </source>
</evidence>
<dbReference type="AlphaFoldDB" id="A0A5N7ANI1"/>
<name>A0A5N7ANI1_9EURO</name>
<evidence type="ECO:0000313" key="3">
    <source>
        <dbReference type="Proteomes" id="UP000326198"/>
    </source>
</evidence>
<feature type="transmembrane region" description="Helical" evidence="1">
    <location>
        <begin position="152"/>
        <end position="177"/>
    </location>
</feature>
<feature type="transmembrane region" description="Helical" evidence="1">
    <location>
        <begin position="37"/>
        <end position="57"/>
    </location>
</feature>
<keyword evidence="3" id="KW-1185">Reference proteome</keyword>